<evidence type="ECO:0000259" key="2">
    <source>
        <dbReference type="PROSITE" id="PS51671"/>
    </source>
</evidence>
<dbReference type="PANTHER" id="PTHR47320">
    <property type="entry name" value="BIFUNCTIONAL URIDYLYLTRANSFERASE/URIDYLYL-REMOVING ENZYME"/>
    <property type="match status" value="1"/>
</dbReference>
<proteinExistence type="inferred from homology"/>
<dbReference type="PANTHER" id="PTHR47320:SF1">
    <property type="entry name" value="BIFUNCTIONAL URIDYLYLTRANSFERASE_URIDYLYL-REMOVING ENZYME"/>
    <property type="match status" value="1"/>
</dbReference>
<dbReference type="InterPro" id="IPR010043">
    <property type="entry name" value="UTase/UR"/>
</dbReference>
<dbReference type="GO" id="GO:0016787">
    <property type="term" value="F:hydrolase activity"/>
    <property type="evidence" value="ECO:0007669"/>
    <property type="project" value="UniProtKB-KW"/>
</dbReference>
<dbReference type="AlphaFoldDB" id="A0A382I503"/>
<keyword evidence="1" id="KW-0378">Hydrolase</keyword>
<sequence>PKTVHDFLEVVQSLERLRLLLVLTVADIRAVGPRVWNGWKGQLMSDLYDEAAAELSAGRTRFDRGERVDLAKSALRTALANWSDEDKEAYVRRGYPSYWLSFDTETHVRHANFIRDADGSEQAFSMNVRVDPSRSVTEVTVYCPAHHGLFTGIAGAMAVSGVNIVDARVCSTTDGMALDVFSIQDSAGNAVERPGHLKKLRTTIEETLTKDFKPAHALAKQTSLPSRTKVLTIAPRVLIDNNASATYTVVEVNARDKVGLLYEITRTLVSLRLSIGAARITTYGVRAVDIFYVKDMFGMKVTDDIHIERIQSTVINVLTQLDKEAIVGETTASAA</sequence>
<dbReference type="PROSITE" id="PS51671">
    <property type="entry name" value="ACT"/>
    <property type="match status" value="2"/>
</dbReference>
<feature type="non-terminal residue" evidence="3">
    <location>
        <position position="1"/>
    </location>
</feature>
<evidence type="ECO:0000313" key="3">
    <source>
        <dbReference type="EMBL" id="SVB94628.1"/>
    </source>
</evidence>
<dbReference type="EMBL" id="UINC01065206">
    <property type="protein sequence ID" value="SVB94628.1"/>
    <property type="molecule type" value="Genomic_DNA"/>
</dbReference>
<evidence type="ECO:0000256" key="1">
    <source>
        <dbReference type="ARBA" id="ARBA00022801"/>
    </source>
</evidence>
<accession>A0A382I503</accession>
<dbReference type="CDD" id="cd04899">
    <property type="entry name" value="ACT_ACR-UUR-like_2"/>
    <property type="match status" value="1"/>
</dbReference>
<dbReference type="Pfam" id="PF24931">
    <property type="entry name" value="ACT_ACR9_3rd"/>
    <property type="match status" value="1"/>
</dbReference>
<dbReference type="InterPro" id="IPR045865">
    <property type="entry name" value="ACT-like_dom_sf"/>
</dbReference>
<dbReference type="GO" id="GO:0008773">
    <property type="term" value="F:[protein-PII] uridylyltransferase activity"/>
    <property type="evidence" value="ECO:0007669"/>
    <property type="project" value="InterPro"/>
</dbReference>
<organism evidence="3">
    <name type="scientific">marine metagenome</name>
    <dbReference type="NCBI Taxonomy" id="408172"/>
    <lineage>
        <taxon>unclassified sequences</taxon>
        <taxon>metagenomes</taxon>
        <taxon>ecological metagenomes</taxon>
    </lineage>
</organism>
<dbReference type="CDD" id="cd04900">
    <property type="entry name" value="ACT_UUR-like_1"/>
    <property type="match status" value="1"/>
</dbReference>
<protein>
    <recommendedName>
        <fullName evidence="2">ACT domain-containing protein</fullName>
    </recommendedName>
</protein>
<reference evidence="3" key="1">
    <citation type="submission" date="2018-05" db="EMBL/GenBank/DDBJ databases">
        <authorList>
            <person name="Lanie J.A."/>
            <person name="Ng W.-L."/>
            <person name="Kazmierczak K.M."/>
            <person name="Andrzejewski T.M."/>
            <person name="Davidsen T.M."/>
            <person name="Wayne K.J."/>
            <person name="Tettelin H."/>
            <person name="Glass J.I."/>
            <person name="Rusch D."/>
            <person name="Podicherti R."/>
            <person name="Tsui H.-C.T."/>
            <person name="Winkler M.E."/>
        </authorList>
    </citation>
    <scope>NUCLEOTIDE SEQUENCE</scope>
</reference>
<feature type="domain" description="ACT" evidence="2">
    <location>
        <begin position="138"/>
        <end position="214"/>
    </location>
</feature>
<gene>
    <name evidence="3" type="ORF">METZ01_LOCUS247482</name>
</gene>
<dbReference type="HAMAP" id="MF_00277">
    <property type="entry name" value="PII_uridylyl_transf"/>
    <property type="match status" value="1"/>
</dbReference>
<feature type="domain" description="ACT" evidence="2">
    <location>
        <begin position="249"/>
        <end position="328"/>
    </location>
</feature>
<dbReference type="SUPFAM" id="SSF55021">
    <property type="entry name" value="ACT-like"/>
    <property type="match status" value="2"/>
</dbReference>
<name>A0A382I503_9ZZZZ</name>
<dbReference type="InterPro" id="IPR002912">
    <property type="entry name" value="ACT_dom"/>
</dbReference>